<dbReference type="EMBL" id="WNBM01000005">
    <property type="protein sequence ID" value="MTT76232.1"/>
    <property type="molecule type" value="Genomic_DNA"/>
</dbReference>
<dbReference type="Pfam" id="PF05580">
    <property type="entry name" value="Peptidase_S55"/>
    <property type="match status" value="1"/>
</dbReference>
<gene>
    <name evidence="3" type="ORF">GMD11_08140</name>
    <name evidence="4" type="ORF">GMD18_07795</name>
</gene>
<dbReference type="PROSITE" id="PS51494">
    <property type="entry name" value="SPOIVB"/>
    <property type="match status" value="1"/>
</dbReference>
<feature type="signal peptide" evidence="1">
    <location>
        <begin position="1"/>
        <end position="22"/>
    </location>
</feature>
<proteinExistence type="predicted"/>
<feature type="chain" id="PRO_5038526777" description="Peptidase S55 domain-containing protein" evidence="1">
    <location>
        <begin position="23"/>
        <end position="555"/>
    </location>
</feature>
<dbReference type="Proteomes" id="UP000484547">
    <property type="component" value="Unassembled WGS sequence"/>
</dbReference>
<keyword evidence="5" id="KW-1185">Reference proteome</keyword>
<feature type="domain" description="Peptidase S55" evidence="2">
    <location>
        <begin position="1"/>
        <end position="139"/>
    </location>
</feature>
<protein>
    <recommendedName>
        <fullName evidence="2">Peptidase S55 domain-containing protein</fullName>
    </recommendedName>
</protein>
<evidence type="ECO:0000313" key="4">
    <source>
        <dbReference type="EMBL" id="MTU04296.1"/>
    </source>
</evidence>
<reference evidence="5 6" key="1">
    <citation type="journal article" date="2019" name="Nat. Med.">
        <title>A library of human gut bacterial isolates paired with longitudinal multiomics data enables mechanistic microbiome research.</title>
        <authorList>
            <person name="Poyet M."/>
            <person name="Groussin M."/>
            <person name="Gibbons S.M."/>
            <person name="Avila-Pacheco J."/>
            <person name="Jiang X."/>
            <person name="Kearney S.M."/>
            <person name="Perrotta A.R."/>
            <person name="Berdy B."/>
            <person name="Zhao S."/>
            <person name="Lieberman T.D."/>
            <person name="Swanson P.K."/>
            <person name="Smith M."/>
            <person name="Roesemann S."/>
            <person name="Alexander J.E."/>
            <person name="Rich S.A."/>
            <person name="Livny J."/>
            <person name="Vlamakis H."/>
            <person name="Clish C."/>
            <person name="Bullock K."/>
            <person name="Deik A."/>
            <person name="Scott J."/>
            <person name="Pierce K.A."/>
            <person name="Xavier R.J."/>
            <person name="Alm E.J."/>
        </authorList>
    </citation>
    <scope>NUCLEOTIDE SEQUENCE [LARGE SCALE GENOMIC DNA]</scope>
    <source>
        <strain evidence="3 6">BIOML-A13</strain>
        <strain evidence="4 5">BIOML-A3</strain>
    </source>
</reference>
<dbReference type="EMBL" id="WNBW01000005">
    <property type="protein sequence ID" value="MTU04296.1"/>
    <property type="molecule type" value="Genomic_DNA"/>
</dbReference>
<dbReference type="InterPro" id="IPR008763">
    <property type="entry name" value="Peptidase_S55"/>
</dbReference>
<dbReference type="Proteomes" id="UP000443070">
    <property type="component" value="Unassembled WGS sequence"/>
</dbReference>
<evidence type="ECO:0000313" key="3">
    <source>
        <dbReference type="EMBL" id="MTT76232.1"/>
    </source>
</evidence>
<evidence type="ECO:0000313" key="6">
    <source>
        <dbReference type="Proteomes" id="UP000484547"/>
    </source>
</evidence>
<organism evidence="3 6">
    <name type="scientific">Phascolarctobacterium faecium</name>
    <dbReference type="NCBI Taxonomy" id="33025"/>
    <lineage>
        <taxon>Bacteria</taxon>
        <taxon>Bacillati</taxon>
        <taxon>Bacillota</taxon>
        <taxon>Negativicutes</taxon>
        <taxon>Acidaminococcales</taxon>
        <taxon>Acidaminococcaceae</taxon>
        <taxon>Phascolarctobacterium</taxon>
    </lineage>
</organism>
<sequence length="555" mass="59193">MKKQIFILSLIIWCLSSALVCANVPLMPVEDIVPGMRGIAKTVIEGDTIEEFNIEVLGVIGNDAMGHNILIKASGDVIDRSGGIAQGMSGSPVYINGRLAGAVAFGKAFTDPKYCFLTPIGRMLDLLNEPAPRPSEFLPKNTPLMAGGFTESGVRYLSEKLEPFGLKATGVGGSGSFSSTQPLQPGSAVGVSLMRGDIQLGALGTVTWVGDDGEILAFGHPFMQRGDSCYFMNKAWILASLPNLESAYKVGNIGETIGTITQDRSAGIAGKIGQGPPVVPVYVSVTDGARGINNSSRVEVIDDEVLLPAMLDAVAYNTVAKTMDREGGGTARFSFRIDGRGDISGSINVQRENMYYAAAGIGKLINQELVEAGTILTQNKFEKVDIYGVNINIVLDDKAEVAEIISAAVREKEAAPGDTVHIDVQLQPYRAPKVTKTVLFKIPKEQREGKLPLTVRGGSSLAWIQNLLRKQREEGVPAQQKDNRKTLNDFIKSINEADQNNDLIVDIAAGQGAPNAAMQSGGGFASMLEGSPMKQKTTMNFIVDGTTDIVIDVVK</sequence>
<dbReference type="OrthoDB" id="9765242at2"/>
<keyword evidence="1" id="KW-0732">Signal</keyword>
<dbReference type="RefSeq" id="WP_155164096.1">
    <property type="nucleotide sequence ID" value="NZ_WNBG01000005.1"/>
</dbReference>
<accession>A0A7X3BVI9</accession>
<name>A0A7X3BVI9_9FIRM</name>
<evidence type="ECO:0000313" key="5">
    <source>
        <dbReference type="Proteomes" id="UP000443070"/>
    </source>
</evidence>
<evidence type="ECO:0000256" key="1">
    <source>
        <dbReference type="SAM" id="SignalP"/>
    </source>
</evidence>
<dbReference type="AlphaFoldDB" id="A0A7X3BVI9"/>
<evidence type="ECO:0000259" key="2">
    <source>
        <dbReference type="PROSITE" id="PS51494"/>
    </source>
</evidence>
<comment type="caution">
    <text evidence="3">The sequence shown here is derived from an EMBL/GenBank/DDBJ whole genome shotgun (WGS) entry which is preliminary data.</text>
</comment>